<feature type="domain" description="Response regulatory" evidence="7">
    <location>
        <begin position="2"/>
        <end position="116"/>
    </location>
</feature>
<dbReference type="InterPro" id="IPR039420">
    <property type="entry name" value="WalR-like"/>
</dbReference>
<keyword evidence="9" id="KW-1185">Reference proteome</keyword>
<keyword evidence="5" id="KW-0804">Transcription</keyword>
<evidence type="ECO:0000313" key="8">
    <source>
        <dbReference type="EMBL" id="MCG6226731.1"/>
    </source>
</evidence>
<keyword evidence="3" id="KW-0805">Transcription regulation</keyword>
<keyword evidence="1 6" id="KW-0597">Phosphoprotein</keyword>
<dbReference type="Proteomes" id="UP000814367">
    <property type="component" value="Unassembled WGS sequence"/>
</dbReference>
<dbReference type="EMBL" id="JAANHJ010000001">
    <property type="protein sequence ID" value="MCG6226731.1"/>
    <property type="molecule type" value="Genomic_DNA"/>
</dbReference>
<dbReference type="PANTHER" id="PTHR48111">
    <property type="entry name" value="REGULATOR OF RPOS"/>
    <property type="match status" value="1"/>
</dbReference>
<evidence type="ECO:0000256" key="1">
    <source>
        <dbReference type="ARBA" id="ARBA00022553"/>
    </source>
</evidence>
<protein>
    <submittedName>
        <fullName evidence="8">Response regulator transcription factor</fullName>
    </submittedName>
</protein>
<dbReference type="InterPro" id="IPR001789">
    <property type="entry name" value="Sig_transdc_resp-reg_receiver"/>
</dbReference>
<name>A0ABS9NJ05_STAWA</name>
<evidence type="ECO:0000259" key="7">
    <source>
        <dbReference type="PROSITE" id="PS50110"/>
    </source>
</evidence>
<dbReference type="Pfam" id="PF00072">
    <property type="entry name" value="Response_reg"/>
    <property type="match status" value="1"/>
</dbReference>
<dbReference type="Gene3D" id="3.40.50.2300">
    <property type="match status" value="1"/>
</dbReference>
<organism evidence="8 9">
    <name type="scientific">Staphylococcus warneri</name>
    <dbReference type="NCBI Taxonomy" id="1292"/>
    <lineage>
        <taxon>Bacteria</taxon>
        <taxon>Bacillati</taxon>
        <taxon>Bacillota</taxon>
        <taxon>Bacilli</taxon>
        <taxon>Bacillales</taxon>
        <taxon>Staphylococcaceae</taxon>
        <taxon>Staphylococcus</taxon>
    </lineage>
</organism>
<dbReference type="PANTHER" id="PTHR48111:SF40">
    <property type="entry name" value="PHOSPHATE REGULON TRANSCRIPTIONAL REGULATORY PROTEIN PHOB"/>
    <property type="match status" value="1"/>
</dbReference>
<evidence type="ECO:0000256" key="5">
    <source>
        <dbReference type="ARBA" id="ARBA00023163"/>
    </source>
</evidence>
<sequence length="156" mass="18381">MKILLIEDNIFIGELIQKMLRLKKYQVHWLRNGIEVMEYLSDTSYDILLVDWMLPKHSGLEIIKEIRDKNINIPIIMLTAKSQTADKVSGLNIGADDYLTKPFEFEELEARILANVKRFSRTQTMQQNTKKIGNITYHYNQHQFTINQRIIDLTLK</sequence>
<dbReference type="SMART" id="SM00448">
    <property type="entry name" value="REC"/>
    <property type="match status" value="1"/>
</dbReference>
<keyword evidence="4" id="KW-0238">DNA-binding</keyword>
<accession>A0ABS9NJ05</accession>
<comment type="caution">
    <text evidence="8">The sequence shown here is derived from an EMBL/GenBank/DDBJ whole genome shotgun (WGS) entry which is preliminary data.</text>
</comment>
<dbReference type="RefSeq" id="WP_080567107.1">
    <property type="nucleotide sequence ID" value="NZ_JAANHJ010000001.1"/>
</dbReference>
<feature type="modified residue" description="4-aspartylphosphate" evidence="6">
    <location>
        <position position="51"/>
    </location>
</feature>
<evidence type="ECO:0000256" key="6">
    <source>
        <dbReference type="PROSITE-ProRule" id="PRU00169"/>
    </source>
</evidence>
<evidence type="ECO:0000256" key="3">
    <source>
        <dbReference type="ARBA" id="ARBA00023015"/>
    </source>
</evidence>
<dbReference type="InterPro" id="IPR011006">
    <property type="entry name" value="CheY-like_superfamily"/>
</dbReference>
<proteinExistence type="predicted"/>
<dbReference type="SUPFAM" id="SSF52172">
    <property type="entry name" value="CheY-like"/>
    <property type="match status" value="1"/>
</dbReference>
<gene>
    <name evidence="8" type="ORF">G8J23_12180</name>
</gene>
<evidence type="ECO:0000313" key="9">
    <source>
        <dbReference type="Proteomes" id="UP000814367"/>
    </source>
</evidence>
<dbReference type="PROSITE" id="PS50110">
    <property type="entry name" value="RESPONSE_REGULATORY"/>
    <property type="match status" value="1"/>
</dbReference>
<keyword evidence="2" id="KW-0902">Two-component regulatory system</keyword>
<dbReference type="Gene3D" id="6.10.250.690">
    <property type="match status" value="1"/>
</dbReference>
<reference evidence="8 9" key="1">
    <citation type="submission" date="2020-03" db="EMBL/GenBank/DDBJ databases">
        <title>Comparative genetics of Staphylococcus warneri persistents from caprine mastitis.</title>
        <authorList>
            <person name="Franca C.A."/>
            <person name="Rosa D.S."/>
            <person name="Silva A."/>
            <person name="Rodrigues D.L.N."/>
            <person name="Santos R.G."/>
            <person name="Castillo R.E.H."/>
            <person name="Moreira M.A.S."/>
            <person name="Lima M.C."/>
            <person name="Gouveia G.V."/>
            <person name="Gouveia J.J.S."/>
            <person name="Souza R.F.S."/>
            <person name="Bertram B."/>
            <person name="Azevedo V."/>
            <person name="Costa M."/>
        </authorList>
    </citation>
    <scope>NUCLEOTIDE SEQUENCE [LARGE SCALE GENOMIC DNA]</scope>
    <source>
        <strain evidence="8 9">Cap 9.2</strain>
    </source>
</reference>
<evidence type="ECO:0000256" key="2">
    <source>
        <dbReference type="ARBA" id="ARBA00023012"/>
    </source>
</evidence>
<evidence type="ECO:0000256" key="4">
    <source>
        <dbReference type="ARBA" id="ARBA00023125"/>
    </source>
</evidence>